<dbReference type="EMBL" id="JAHCQH010000015">
    <property type="protein sequence ID" value="MBS9477000.1"/>
    <property type="molecule type" value="Genomic_DNA"/>
</dbReference>
<evidence type="ECO:0000313" key="4">
    <source>
        <dbReference type="EMBL" id="MBS9477000.1"/>
    </source>
</evidence>
<feature type="modified residue" description="4-aspartylphosphate" evidence="2">
    <location>
        <position position="50"/>
    </location>
</feature>
<feature type="domain" description="Response regulatory" evidence="3">
    <location>
        <begin position="1"/>
        <end position="115"/>
    </location>
</feature>
<accession>A0ABS5R5Q3</accession>
<evidence type="ECO:0000256" key="1">
    <source>
        <dbReference type="ARBA" id="ARBA00022553"/>
    </source>
</evidence>
<dbReference type="InterPro" id="IPR001789">
    <property type="entry name" value="Sig_transdc_resp-reg_receiver"/>
</dbReference>
<keyword evidence="1 2" id="KW-0597">Phosphoprotein</keyword>
<dbReference type="Gene3D" id="3.40.50.2300">
    <property type="match status" value="1"/>
</dbReference>
<dbReference type="PROSITE" id="PS50110">
    <property type="entry name" value="RESPONSE_REGULATORY"/>
    <property type="match status" value="1"/>
</dbReference>
<keyword evidence="5" id="KW-1185">Reference proteome</keyword>
<evidence type="ECO:0000313" key="5">
    <source>
        <dbReference type="Proteomes" id="UP001166585"/>
    </source>
</evidence>
<dbReference type="InterPro" id="IPR050595">
    <property type="entry name" value="Bact_response_regulator"/>
</dbReference>
<reference evidence="4" key="1">
    <citation type="submission" date="2021-05" db="EMBL/GenBank/DDBJ databases">
        <authorList>
            <person name="Sun Q."/>
            <person name="Inoue M."/>
        </authorList>
    </citation>
    <scope>NUCLEOTIDE SEQUENCE</scope>
    <source>
        <strain evidence="4">VKM B-3255</strain>
    </source>
</reference>
<evidence type="ECO:0000256" key="2">
    <source>
        <dbReference type="PROSITE-ProRule" id="PRU00169"/>
    </source>
</evidence>
<organism evidence="4 5">
    <name type="scientific">Ancylobacter radicis</name>
    <dbReference type="NCBI Taxonomy" id="2836179"/>
    <lineage>
        <taxon>Bacteria</taxon>
        <taxon>Pseudomonadati</taxon>
        <taxon>Pseudomonadota</taxon>
        <taxon>Alphaproteobacteria</taxon>
        <taxon>Hyphomicrobiales</taxon>
        <taxon>Xanthobacteraceae</taxon>
        <taxon>Ancylobacter</taxon>
    </lineage>
</organism>
<dbReference type="PANTHER" id="PTHR44591">
    <property type="entry name" value="STRESS RESPONSE REGULATOR PROTEIN 1"/>
    <property type="match status" value="1"/>
</dbReference>
<dbReference type="PANTHER" id="PTHR44591:SF25">
    <property type="entry name" value="CHEMOTAXIS TWO-COMPONENT RESPONSE REGULATOR"/>
    <property type="match status" value="1"/>
</dbReference>
<protein>
    <submittedName>
        <fullName evidence="4">Response regulator</fullName>
    </submittedName>
</protein>
<evidence type="ECO:0000259" key="3">
    <source>
        <dbReference type="PROSITE" id="PS50110"/>
    </source>
</evidence>
<dbReference type="SMART" id="SM00448">
    <property type="entry name" value="REC"/>
    <property type="match status" value="1"/>
</dbReference>
<sequence length="118" mass="12440">MVAIIDDDEQVRTATASLVRSLGLATRTFASAEDFLLSPEQGVADCVITDVQMPGMSGVELQAALRAKGSRTPLIFITAFPEDRIRRQVTLAGAVGFLAKPFDGQEMIACLDAALAGA</sequence>
<name>A0ABS5R5Q3_9HYPH</name>
<dbReference type="SUPFAM" id="SSF52172">
    <property type="entry name" value="CheY-like"/>
    <property type="match status" value="1"/>
</dbReference>
<dbReference type="Proteomes" id="UP001166585">
    <property type="component" value="Unassembled WGS sequence"/>
</dbReference>
<dbReference type="Pfam" id="PF00072">
    <property type="entry name" value="Response_reg"/>
    <property type="match status" value="1"/>
</dbReference>
<comment type="caution">
    <text evidence="4">The sequence shown here is derived from an EMBL/GenBank/DDBJ whole genome shotgun (WGS) entry which is preliminary data.</text>
</comment>
<proteinExistence type="predicted"/>
<gene>
    <name evidence="4" type="ORF">KIP89_07765</name>
</gene>
<dbReference type="InterPro" id="IPR011006">
    <property type="entry name" value="CheY-like_superfamily"/>
</dbReference>